<keyword evidence="2" id="KW-1185">Reference proteome</keyword>
<evidence type="ECO:0000313" key="1">
    <source>
        <dbReference type="EMBL" id="PKU27690.1"/>
    </source>
</evidence>
<sequence length="151" mass="16750">MLDNPIGEEIFRNIYPKPLLVQLEAVSSCHIACTLGEETDAHFSSPSFQLVVESEKVSSQPPFLQAEQSQLPQPFLTGLVLQTPRQLHCSSLDMLQHLNVFLAVRGPKLDTIFEVGSHQCRVQGDNHCPSPAGYVMSDNLVKIKILLKLQS</sequence>
<name>A0A2I0T1L1_LIMLA</name>
<proteinExistence type="predicted"/>
<dbReference type="Proteomes" id="UP000233556">
    <property type="component" value="Unassembled WGS sequence"/>
</dbReference>
<dbReference type="AlphaFoldDB" id="A0A2I0T1L1"/>
<protein>
    <submittedName>
        <fullName evidence="1">Uncharacterized protein</fullName>
    </submittedName>
</protein>
<accession>A0A2I0T1L1</accession>
<dbReference type="EMBL" id="KZ525124">
    <property type="protein sequence ID" value="PKU27690.1"/>
    <property type="molecule type" value="Genomic_DNA"/>
</dbReference>
<gene>
    <name evidence="1" type="ORF">llap_22006</name>
</gene>
<evidence type="ECO:0000313" key="2">
    <source>
        <dbReference type="Proteomes" id="UP000233556"/>
    </source>
</evidence>
<reference evidence="2" key="1">
    <citation type="submission" date="2017-11" db="EMBL/GenBank/DDBJ databases">
        <authorList>
            <person name="Lima N.C."/>
            <person name="Parody-Merino A.M."/>
            <person name="Battley P.F."/>
            <person name="Fidler A.E."/>
            <person name="Prosdocimi F."/>
        </authorList>
    </citation>
    <scope>NUCLEOTIDE SEQUENCE [LARGE SCALE GENOMIC DNA]</scope>
</reference>
<organism evidence="1 2">
    <name type="scientific">Limosa lapponica baueri</name>
    <dbReference type="NCBI Taxonomy" id="1758121"/>
    <lineage>
        <taxon>Eukaryota</taxon>
        <taxon>Metazoa</taxon>
        <taxon>Chordata</taxon>
        <taxon>Craniata</taxon>
        <taxon>Vertebrata</taxon>
        <taxon>Euteleostomi</taxon>
        <taxon>Archelosauria</taxon>
        <taxon>Archosauria</taxon>
        <taxon>Dinosauria</taxon>
        <taxon>Saurischia</taxon>
        <taxon>Theropoda</taxon>
        <taxon>Coelurosauria</taxon>
        <taxon>Aves</taxon>
        <taxon>Neognathae</taxon>
        <taxon>Neoaves</taxon>
        <taxon>Charadriiformes</taxon>
        <taxon>Scolopacidae</taxon>
        <taxon>Limosa</taxon>
    </lineage>
</organism>
<dbReference type="OrthoDB" id="9400472at2759"/>
<reference evidence="2" key="2">
    <citation type="submission" date="2017-12" db="EMBL/GenBank/DDBJ databases">
        <title>Genome sequence of the Bar-tailed Godwit (Limosa lapponica baueri).</title>
        <authorList>
            <person name="Lima N.C.B."/>
            <person name="Parody-Merino A.M."/>
            <person name="Battley P.F."/>
            <person name="Fidler A.E."/>
            <person name="Prosdocimi F."/>
        </authorList>
    </citation>
    <scope>NUCLEOTIDE SEQUENCE [LARGE SCALE GENOMIC DNA]</scope>
</reference>